<evidence type="ECO:0000256" key="3">
    <source>
        <dbReference type="ARBA" id="ARBA00022691"/>
    </source>
</evidence>
<evidence type="ECO:0000256" key="1">
    <source>
        <dbReference type="ARBA" id="ARBA00022603"/>
    </source>
</evidence>
<keyword evidence="2" id="KW-0808">Transferase</keyword>
<dbReference type="InterPro" id="IPR041698">
    <property type="entry name" value="Methyltransf_25"/>
</dbReference>
<accession>A0A2G8B7E7</accession>
<sequence>MASRHALFRVFYRLGFTPWDGHPQSPVLRGLIEGSDALPPGSALDVGCGTGDASIYLAQHGWHVTGVDFVPKALDRARAKARAANVTVNFVRADVTHLGQAGIGSGFQVIVDNGCFHGMSAHDRDLYVDEITAAAAPGARLVMVAFAPRGGFGPAGVEQSEIERRFTPGWSLLSATDEPRWADGNRFAARFHARTYLLQRR</sequence>
<keyword evidence="3" id="KW-0949">S-adenosyl-L-methionine</keyword>
<dbReference type="Proteomes" id="UP000595446">
    <property type="component" value="Chromosome"/>
</dbReference>
<dbReference type="EMBL" id="AP024237">
    <property type="protein sequence ID" value="BCO34513.1"/>
    <property type="molecule type" value="Genomic_DNA"/>
</dbReference>
<organism evidence="4 5">
    <name type="scientific">Mycobacterium heckeshornense</name>
    <dbReference type="NCBI Taxonomy" id="110505"/>
    <lineage>
        <taxon>Bacteria</taxon>
        <taxon>Bacillati</taxon>
        <taxon>Actinomycetota</taxon>
        <taxon>Actinomycetes</taxon>
        <taxon>Mycobacteriales</taxon>
        <taxon>Mycobacteriaceae</taxon>
        <taxon>Mycobacterium</taxon>
    </lineage>
</organism>
<dbReference type="OrthoDB" id="9786503at2"/>
<dbReference type="RefSeq" id="WP_048890041.1">
    <property type="nucleotide sequence ID" value="NZ_AP024237.1"/>
</dbReference>
<evidence type="ECO:0000313" key="4">
    <source>
        <dbReference type="EMBL" id="BCO34513.1"/>
    </source>
</evidence>
<keyword evidence="1" id="KW-0489">Methyltransferase</keyword>
<proteinExistence type="predicted"/>
<dbReference type="SUPFAM" id="SSF53335">
    <property type="entry name" value="S-adenosyl-L-methionine-dependent methyltransferases"/>
    <property type="match status" value="1"/>
</dbReference>
<dbReference type="GO" id="GO:0008168">
    <property type="term" value="F:methyltransferase activity"/>
    <property type="evidence" value="ECO:0007669"/>
    <property type="project" value="UniProtKB-KW"/>
</dbReference>
<dbReference type="InterPro" id="IPR029063">
    <property type="entry name" value="SAM-dependent_MTases_sf"/>
</dbReference>
<dbReference type="CDD" id="cd02440">
    <property type="entry name" value="AdoMet_MTases"/>
    <property type="match status" value="1"/>
</dbReference>
<dbReference type="PANTHER" id="PTHR43464">
    <property type="entry name" value="METHYLTRANSFERASE"/>
    <property type="match status" value="1"/>
</dbReference>
<dbReference type="AlphaFoldDB" id="A0A2G8B7E7"/>
<dbReference type="Pfam" id="PF13649">
    <property type="entry name" value="Methyltransf_25"/>
    <property type="match status" value="1"/>
</dbReference>
<evidence type="ECO:0000256" key="2">
    <source>
        <dbReference type="ARBA" id="ARBA00022679"/>
    </source>
</evidence>
<reference evidence="4 5" key="1">
    <citation type="submission" date="2020-12" db="EMBL/GenBank/DDBJ databases">
        <title>Complete genome sequence of Mycobacterium heckeshornense JCM 15655T, closely related to a pathogenic non-tuberculous mycobacterial species Mycobacterium xenopi.</title>
        <authorList>
            <person name="Yoshida M."/>
            <person name="Fukano H."/>
            <person name="Asakura T."/>
            <person name="Suzuki M."/>
            <person name="Hoshino Y."/>
        </authorList>
    </citation>
    <scope>NUCLEOTIDE SEQUENCE [LARGE SCALE GENOMIC DNA]</scope>
    <source>
        <strain evidence="4 5">JCM 15655</strain>
    </source>
</reference>
<dbReference type="Gene3D" id="3.40.50.150">
    <property type="entry name" value="Vaccinia Virus protein VP39"/>
    <property type="match status" value="1"/>
</dbReference>
<dbReference type="STRING" id="110505.ACT16_03430"/>
<keyword evidence="5" id="KW-1185">Reference proteome</keyword>
<gene>
    <name evidence="4" type="ORF">MHEC_09460</name>
</gene>
<dbReference type="PANTHER" id="PTHR43464:SF19">
    <property type="entry name" value="UBIQUINONE BIOSYNTHESIS O-METHYLTRANSFERASE, MITOCHONDRIAL"/>
    <property type="match status" value="1"/>
</dbReference>
<dbReference type="GO" id="GO:0032259">
    <property type="term" value="P:methylation"/>
    <property type="evidence" value="ECO:0007669"/>
    <property type="project" value="UniProtKB-KW"/>
</dbReference>
<evidence type="ECO:0000313" key="5">
    <source>
        <dbReference type="Proteomes" id="UP000595446"/>
    </source>
</evidence>
<protein>
    <submittedName>
        <fullName evidence="4">Uncharacterized protein</fullName>
    </submittedName>
</protein>
<name>A0A2G8B7E7_9MYCO</name>